<comment type="caution">
    <text evidence="1">The sequence shown here is derived from an EMBL/GenBank/DDBJ whole genome shotgun (WGS) entry which is preliminary data.</text>
</comment>
<protein>
    <submittedName>
        <fullName evidence="1">Uncharacterized protein</fullName>
    </submittedName>
</protein>
<organism evidence="1 2">
    <name type="scientific">Eretmocerus hayati</name>
    <dbReference type="NCBI Taxonomy" id="131215"/>
    <lineage>
        <taxon>Eukaryota</taxon>
        <taxon>Metazoa</taxon>
        <taxon>Ecdysozoa</taxon>
        <taxon>Arthropoda</taxon>
        <taxon>Hexapoda</taxon>
        <taxon>Insecta</taxon>
        <taxon>Pterygota</taxon>
        <taxon>Neoptera</taxon>
        <taxon>Endopterygota</taxon>
        <taxon>Hymenoptera</taxon>
        <taxon>Apocrita</taxon>
        <taxon>Proctotrupomorpha</taxon>
        <taxon>Chalcidoidea</taxon>
        <taxon>Aphelinidae</taxon>
        <taxon>Aphelininae</taxon>
        <taxon>Eretmocerus</taxon>
    </lineage>
</organism>
<sequence length="539" mass="61276">VLKMILVLDGEWNITVYSGLEILGKLHIPSTIPNSLRNLAFPAQGYNRMMPSTRTIKTCSILLDDHDLTDSRKPGTHLLDANAEHCISSIRRSVRSSNSSPTCFLHSTEDGFVMSNGDTEKSRIVISEARTSPLVKRCLQTLQDVLSQDLATQLMIRWFLTRNAPGPEDLTLDQEWESFVVIFFNLFGYDINESHMRHAEDVGSISQDFDLNVSHKKQRILNRGGPDDWHYVTNLSVARGMLAFLSNHLCFNFEQSAAERSIFVHIAPTAVNMMKIDSQSRFTDYLPHTIFSLHLLYEEMKLACDMDETIPFLAKLLCTLTVNLSLVNFQCHYQEDFPMLKIDYQAHGDHQEGHGIIIPQYLLGASPDILRTLYSLLVSSRMIPYPHMSGVNPLSRDLIEIFRGSRVHNNIDGAKMVYVPKVAGLTNQTDCTQNPGIPEDSMHRIIESCWKIGMNQRCLGLLPPIISIMLNHVIHHCKANPSPLWSPSIYDFIQREDLAMLKRNRAENDYMERKSIIDPQTTTLLSVHNRGDGMEFDYT</sequence>
<keyword evidence="2" id="KW-1185">Reference proteome</keyword>
<proteinExistence type="predicted"/>
<dbReference type="EMBL" id="CM056743">
    <property type="protein sequence ID" value="KAJ8671494.1"/>
    <property type="molecule type" value="Genomic_DNA"/>
</dbReference>
<gene>
    <name evidence="1" type="ORF">QAD02_002753</name>
</gene>
<feature type="non-terminal residue" evidence="1">
    <location>
        <position position="539"/>
    </location>
</feature>
<feature type="non-terminal residue" evidence="1">
    <location>
        <position position="1"/>
    </location>
</feature>
<name>A0ACC2NMF0_9HYME</name>
<evidence type="ECO:0000313" key="1">
    <source>
        <dbReference type="EMBL" id="KAJ8671494.1"/>
    </source>
</evidence>
<reference evidence="1" key="1">
    <citation type="submission" date="2023-04" db="EMBL/GenBank/DDBJ databases">
        <title>A chromosome-level genome assembly of the parasitoid wasp Eretmocerus hayati.</title>
        <authorList>
            <person name="Zhong Y."/>
            <person name="Liu S."/>
            <person name="Liu Y."/>
        </authorList>
    </citation>
    <scope>NUCLEOTIDE SEQUENCE</scope>
    <source>
        <strain evidence="1">ZJU_SS_LIU_2023</strain>
    </source>
</reference>
<dbReference type="Proteomes" id="UP001239111">
    <property type="component" value="Chromosome 3"/>
</dbReference>
<accession>A0ACC2NMF0</accession>
<evidence type="ECO:0000313" key="2">
    <source>
        <dbReference type="Proteomes" id="UP001239111"/>
    </source>
</evidence>